<reference evidence="2" key="2">
    <citation type="journal article" date="2015" name="Fish Shellfish Immunol.">
        <title>Early steps in the European eel (Anguilla anguilla)-Vibrio vulnificus interaction in the gills: Role of the RtxA13 toxin.</title>
        <authorList>
            <person name="Callol A."/>
            <person name="Pajuelo D."/>
            <person name="Ebbesson L."/>
            <person name="Teles M."/>
            <person name="MacKenzie S."/>
            <person name="Amaro C."/>
        </authorList>
    </citation>
    <scope>NUCLEOTIDE SEQUENCE</scope>
</reference>
<name>A0A0E9U4F6_ANGAN</name>
<evidence type="ECO:0000256" key="1">
    <source>
        <dbReference type="SAM" id="Phobius"/>
    </source>
</evidence>
<keyword evidence="1" id="KW-0472">Membrane</keyword>
<accession>A0A0E9U4F6</accession>
<protein>
    <submittedName>
        <fullName evidence="2">Uncharacterized protein</fullName>
    </submittedName>
</protein>
<evidence type="ECO:0000313" key="2">
    <source>
        <dbReference type="EMBL" id="JAH60055.1"/>
    </source>
</evidence>
<sequence>MDMTIQRYIFCFFFFLNHVCLIFAYITKYSHGYQHWNTNVGSTLHRFIRRYSFPKRIL</sequence>
<proteinExistence type="predicted"/>
<dbReference type="EMBL" id="GBXM01048522">
    <property type="protein sequence ID" value="JAH60055.1"/>
    <property type="molecule type" value="Transcribed_RNA"/>
</dbReference>
<keyword evidence="1" id="KW-1133">Transmembrane helix</keyword>
<feature type="transmembrane region" description="Helical" evidence="1">
    <location>
        <begin position="7"/>
        <end position="26"/>
    </location>
</feature>
<dbReference type="AlphaFoldDB" id="A0A0E9U4F6"/>
<reference evidence="2" key="1">
    <citation type="submission" date="2014-11" db="EMBL/GenBank/DDBJ databases">
        <authorList>
            <person name="Amaro Gonzalez C."/>
        </authorList>
    </citation>
    <scope>NUCLEOTIDE SEQUENCE</scope>
</reference>
<keyword evidence="1" id="KW-0812">Transmembrane</keyword>
<organism evidence="2">
    <name type="scientific">Anguilla anguilla</name>
    <name type="common">European freshwater eel</name>
    <name type="synonym">Muraena anguilla</name>
    <dbReference type="NCBI Taxonomy" id="7936"/>
    <lineage>
        <taxon>Eukaryota</taxon>
        <taxon>Metazoa</taxon>
        <taxon>Chordata</taxon>
        <taxon>Craniata</taxon>
        <taxon>Vertebrata</taxon>
        <taxon>Euteleostomi</taxon>
        <taxon>Actinopterygii</taxon>
        <taxon>Neopterygii</taxon>
        <taxon>Teleostei</taxon>
        <taxon>Anguilliformes</taxon>
        <taxon>Anguillidae</taxon>
        <taxon>Anguilla</taxon>
    </lineage>
</organism>